<reference evidence="2 3" key="1">
    <citation type="journal article" date="2018" name="Front. Plant Sci.">
        <title>Red Clover (Trifolium pratense) and Zigzag Clover (T. medium) - A Picture of Genomic Similarities and Differences.</title>
        <authorList>
            <person name="Dluhosova J."/>
            <person name="Istvanek J."/>
            <person name="Nedelnik J."/>
            <person name="Repkova J."/>
        </authorList>
    </citation>
    <scope>NUCLEOTIDE SEQUENCE [LARGE SCALE GENOMIC DNA]</scope>
    <source>
        <strain evidence="3">cv. 10/8</strain>
        <tissue evidence="2">Leaf</tissue>
    </source>
</reference>
<comment type="caution">
    <text evidence="2">The sequence shown here is derived from an EMBL/GenBank/DDBJ whole genome shotgun (WGS) entry which is preliminary data.</text>
</comment>
<protein>
    <recommendedName>
        <fullName evidence="1">Retrotransposon gag domain-containing protein</fullName>
    </recommendedName>
</protein>
<evidence type="ECO:0000259" key="1">
    <source>
        <dbReference type="Pfam" id="PF03732"/>
    </source>
</evidence>
<dbReference type="AlphaFoldDB" id="A0A392NXR6"/>
<dbReference type="InterPro" id="IPR005162">
    <property type="entry name" value="Retrotrans_gag_dom"/>
</dbReference>
<name>A0A392NXR6_9FABA</name>
<feature type="domain" description="Retrotransposon gag" evidence="1">
    <location>
        <begin position="87"/>
        <end position="179"/>
    </location>
</feature>
<accession>A0A392NXR6</accession>
<feature type="non-terminal residue" evidence="2">
    <location>
        <position position="225"/>
    </location>
</feature>
<evidence type="ECO:0000313" key="3">
    <source>
        <dbReference type="Proteomes" id="UP000265520"/>
    </source>
</evidence>
<dbReference type="PANTHER" id="PTHR33223:SF11">
    <property type="entry name" value="ELEMENT PROTEIN, PUTATIVE-RELATED"/>
    <property type="match status" value="1"/>
</dbReference>
<keyword evidence="3" id="KW-1185">Reference proteome</keyword>
<proteinExistence type="predicted"/>
<dbReference type="PANTHER" id="PTHR33223">
    <property type="entry name" value="CCHC-TYPE DOMAIN-CONTAINING PROTEIN"/>
    <property type="match status" value="1"/>
</dbReference>
<dbReference type="Proteomes" id="UP000265520">
    <property type="component" value="Unassembled WGS sequence"/>
</dbReference>
<organism evidence="2 3">
    <name type="scientific">Trifolium medium</name>
    <dbReference type="NCBI Taxonomy" id="97028"/>
    <lineage>
        <taxon>Eukaryota</taxon>
        <taxon>Viridiplantae</taxon>
        <taxon>Streptophyta</taxon>
        <taxon>Embryophyta</taxon>
        <taxon>Tracheophyta</taxon>
        <taxon>Spermatophyta</taxon>
        <taxon>Magnoliopsida</taxon>
        <taxon>eudicotyledons</taxon>
        <taxon>Gunneridae</taxon>
        <taxon>Pentapetalae</taxon>
        <taxon>rosids</taxon>
        <taxon>fabids</taxon>
        <taxon>Fabales</taxon>
        <taxon>Fabaceae</taxon>
        <taxon>Papilionoideae</taxon>
        <taxon>50 kb inversion clade</taxon>
        <taxon>NPAAA clade</taxon>
        <taxon>Hologalegina</taxon>
        <taxon>IRL clade</taxon>
        <taxon>Trifolieae</taxon>
        <taxon>Trifolium</taxon>
    </lineage>
</organism>
<dbReference type="Pfam" id="PF03732">
    <property type="entry name" value="Retrotrans_gag"/>
    <property type="match status" value="1"/>
</dbReference>
<sequence>MAGENSARNVMGNYLKISDPEEVTEGFQSANPATLEVTKMVMKELKRNQFKGDDSQDPWEHLINFKETCALQKRSGKVTDDQKKLFLFSYSLTRKAKDWLYCLPARTIETWMDLEEKFLEKYFTKSQYDERKAELLGFKQERKESLSQSYERFKLLKRRCPNHRICAAELVCLFINGIKQKQRMFLDASAGGSVLQKTPVEVEELVQNMCQNQYNKIDDDEEDLV</sequence>
<dbReference type="EMBL" id="LXQA010054768">
    <property type="protein sequence ID" value="MCI04252.1"/>
    <property type="molecule type" value="Genomic_DNA"/>
</dbReference>
<evidence type="ECO:0000313" key="2">
    <source>
        <dbReference type="EMBL" id="MCI04252.1"/>
    </source>
</evidence>